<feature type="compositionally biased region" description="Basic and acidic residues" evidence="1">
    <location>
        <begin position="34"/>
        <end position="44"/>
    </location>
</feature>
<feature type="region of interest" description="Disordered" evidence="1">
    <location>
        <begin position="700"/>
        <end position="738"/>
    </location>
</feature>
<reference evidence="2 3" key="1">
    <citation type="journal article" date="2023" name="Commun. Biol.">
        <title>Reorganization of the ancestral sex-determining regions during the evolution of trioecy in Pleodorina starrii.</title>
        <authorList>
            <person name="Takahashi K."/>
            <person name="Suzuki S."/>
            <person name="Kawai-Toyooka H."/>
            <person name="Yamamoto K."/>
            <person name="Hamaji T."/>
            <person name="Ootsuki R."/>
            <person name="Yamaguchi H."/>
            <person name="Kawachi M."/>
            <person name="Higashiyama T."/>
            <person name="Nozaki H."/>
        </authorList>
    </citation>
    <scope>NUCLEOTIDE SEQUENCE [LARGE SCALE GENOMIC DNA]</scope>
    <source>
        <strain evidence="2 3">NIES-4479</strain>
    </source>
</reference>
<feature type="compositionally biased region" description="Low complexity" evidence="1">
    <location>
        <begin position="396"/>
        <end position="414"/>
    </location>
</feature>
<feature type="compositionally biased region" description="Gly residues" evidence="1">
    <location>
        <begin position="808"/>
        <end position="818"/>
    </location>
</feature>
<evidence type="ECO:0000256" key="1">
    <source>
        <dbReference type="SAM" id="MobiDB-lite"/>
    </source>
</evidence>
<accession>A0A9W6BYP2</accession>
<feature type="region of interest" description="Disordered" evidence="1">
    <location>
        <begin position="256"/>
        <end position="322"/>
    </location>
</feature>
<dbReference type="PANTHER" id="PTHR37028">
    <property type="entry name" value="UNNAMED PRODUCT-RELATED"/>
    <property type="match status" value="1"/>
</dbReference>
<feature type="region of interest" description="Disordered" evidence="1">
    <location>
        <begin position="545"/>
        <end position="565"/>
    </location>
</feature>
<feature type="compositionally biased region" description="Polar residues" evidence="1">
    <location>
        <begin position="444"/>
        <end position="453"/>
    </location>
</feature>
<feature type="compositionally biased region" description="Low complexity" evidence="1">
    <location>
        <begin position="354"/>
        <end position="375"/>
    </location>
</feature>
<dbReference type="EMBL" id="BRXU01000035">
    <property type="protein sequence ID" value="GLC60543.1"/>
    <property type="molecule type" value="Genomic_DNA"/>
</dbReference>
<dbReference type="AlphaFoldDB" id="A0A9W6BYP2"/>
<protein>
    <submittedName>
        <fullName evidence="2">Uncharacterized protein</fullName>
    </submittedName>
</protein>
<keyword evidence="3" id="KW-1185">Reference proteome</keyword>
<feature type="compositionally biased region" description="Polar residues" evidence="1">
    <location>
        <begin position="293"/>
        <end position="318"/>
    </location>
</feature>
<feature type="compositionally biased region" description="Polar residues" evidence="1">
    <location>
        <begin position="1132"/>
        <end position="1141"/>
    </location>
</feature>
<evidence type="ECO:0000313" key="2">
    <source>
        <dbReference type="EMBL" id="GLC60543.1"/>
    </source>
</evidence>
<feature type="compositionally biased region" description="Low complexity" evidence="1">
    <location>
        <begin position="601"/>
        <end position="617"/>
    </location>
</feature>
<dbReference type="Proteomes" id="UP001165080">
    <property type="component" value="Unassembled WGS sequence"/>
</dbReference>
<feature type="region of interest" description="Disordered" evidence="1">
    <location>
        <begin position="600"/>
        <end position="626"/>
    </location>
</feature>
<feature type="compositionally biased region" description="Polar residues" evidence="1">
    <location>
        <begin position="117"/>
        <end position="132"/>
    </location>
</feature>
<feature type="region of interest" description="Disordered" evidence="1">
    <location>
        <begin position="1080"/>
        <end position="1191"/>
    </location>
</feature>
<organism evidence="2 3">
    <name type="scientific">Pleodorina starrii</name>
    <dbReference type="NCBI Taxonomy" id="330485"/>
    <lineage>
        <taxon>Eukaryota</taxon>
        <taxon>Viridiplantae</taxon>
        <taxon>Chlorophyta</taxon>
        <taxon>core chlorophytes</taxon>
        <taxon>Chlorophyceae</taxon>
        <taxon>CS clade</taxon>
        <taxon>Chlamydomonadales</taxon>
        <taxon>Volvocaceae</taxon>
        <taxon>Pleodorina</taxon>
    </lineage>
</organism>
<feature type="compositionally biased region" description="Low complexity" evidence="1">
    <location>
        <begin position="264"/>
        <end position="279"/>
    </location>
</feature>
<feature type="region of interest" description="Disordered" evidence="1">
    <location>
        <begin position="1001"/>
        <end position="1020"/>
    </location>
</feature>
<name>A0A9W6BYP2_9CHLO</name>
<feature type="region of interest" description="Disordered" evidence="1">
    <location>
        <begin position="352"/>
        <end position="491"/>
    </location>
</feature>
<evidence type="ECO:0000313" key="3">
    <source>
        <dbReference type="Proteomes" id="UP001165080"/>
    </source>
</evidence>
<feature type="compositionally biased region" description="Low complexity" evidence="1">
    <location>
        <begin position="1096"/>
        <end position="1115"/>
    </location>
</feature>
<dbReference type="PANTHER" id="PTHR37028:SF4">
    <property type="entry name" value="ALMS MOTIF DOMAIN-CONTAINING PROTEIN"/>
    <property type="match status" value="1"/>
</dbReference>
<proteinExistence type="predicted"/>
<feature type="region of interest" description="Disordered" evidence="1">
    <location>
        <begin position="806"/>
        <end position="827"/>
    </location>
</feature>
<feature type="compositionally biased region" description="Acidic residues" evidence="1">
    <location>
        <begin position="175"/>
        <end position="186"/>
    </location>
</feature>
<feature type="compositionally biased region" description="Basic residues" evidence="1">
    <location>
        <begin position="1084"/>
        <end position="1093"/>
    </location>
</feature>
<comment type="caution">
    <text evidence="2">The sequence shown here is derived from an EMBL/GenBank/DDBJ whole genome shotgun (WGS) entry which is preliminary data.</text>
</comment>
<sequence>MADRLQGSSSQRRPGAAPLGLNPDVSGRGPTYERVQRLLEERRARAQAQLSARGQREDNEAAPGPLRQVRGNHPFSSPDSDGSFAFDRPPYTSDGGDLDAPEEHASAMHPQQHRSEVSSVYAQGTWQQQQSLFEVPSGHSDEDEGDGMYGAGASQSPDPRARFHASQNYSREYSVDDQDDYSEEDEGSARFNPHDQARQQGAGSRPDDVSSDGQTLAELEQMMNRTIQQFNIEAMRVPTSKDMAFGMAHGDGPFDISDIWAVDSQPSGSQRSASQRQGPSEGGASRDDGHEVNSYSGTDPRSSVTGTNPRSSVSQDSSYAGGHAPLQRARLSARDLQLDARPGSAQPGMLATLQQRESQPQQQQAQQQQQQAQQQHKPQLGLGARISARVQSAGGAPELPRRPQQQQEQSLLAQHGVQRPRTHTGPQAQGKGAGGDAAILRRPSTPTGRSVMQQPKAVQPSSSPRYARPIRSGVSPGRDGEPAEGCTFQPQINPRSREIAQRLLPVDRERRLELLCRHRNDRVEQRCQQLRQEKEAEELRDCTFQPQTGRHPSIQRLRGGQPVHDRLYHGKPAWQLRREDILREREQAALASCTFQPQCGSRSASAARRRPASATTAGDGGRSTPYVPIHQRVADLLRSRNEKLAKAQVQMELGGGSVTFQPEINRRSVALAAERQRQQPAEVAMLPASERLYRLAQEQGLRRRGAGDEPGSAMRDISTSRDQRASFQSQQQQQPWGVPAINPRSRALAESSDLPQDFLARQAYLAALGHEKRALYRSLLEESTCTFQPRLLSRAGSLNSSCGFGNTPRGGGGGGGGSLSRWSGSDGDGDRVSKLAYEDVQKSAALRDALAQHHYGQFTFTPAINERSRRIGRRHSLTDLYRADERQAKLERLAAEAEAQRAAECTFRPAINPRSASMGRLRRGSLVLASTEVHEQANKLRSSILTEARALREYEELKECTFTPAINRTVPKPAGPIAVPGLGRYMELKELARKKREAEEARKEEVWHARPKSPGPPAGITVPRPFSFDARVLPWQAPRAQDQEHQQRKALTVLKQQRLQQRRDAEERRSAHLHKIMQEAQAAHHQHHNHNHGRTAAGPGAGAAPARALMAAPPAVSDAANGGGGGGRRRSVTFQSPSTGQVRGRGSPHGVAEMPADADDLQNEYEPSTRHMSYDGSDVPGSRDGFELPSDFVEEELSMRF</sequence>
<feature type="compositionally biased region" description="Polar residues" evidence="1">
    <location>
        <begin position="1"/>
        <end position="12"/>
    </location>
</feature>
<feature type="region of interest" description="Disordered" evidence="1">
    <location>
        <begin position="1"/>
        <end position="213"/>
    </location>
</feature>
<gene>
    <name evidence="2" type="primary">PLEST009822</name>
    <name evidence="2" type="ORF">PLESTB_001625100</name>
</gene>